<dbReference type="CDD" id="cd06330">
    <property type="entry name" value="PBP1_As_SBP-like"/>
    <property type="match status" value="1"/>
</dbReference>
<evidence type="ECO:0000313" key="5">
    <source>
        <dbReference type="EMBL" id="SNZ19655.1"/>
    </source>
</evidence>
<comment type="similarity">
    <text evidence="1">Belongs to the leucine-binding protein family.</text>
</comment>
<keyword evidence="3" id="KW-0813">Transport</keyword>
<dbReference type="Pfam" id="PF13458">
    <property type="entry name" value="Peripla_BP_6"/>
    <property type="match status" value="1"/>
</dbReference>
<protein>
    <submittedName>
        <fullName evidence="5">Amino acid/amide ABC transporter substrate-binding protein, HAAT family</fullName>
    </submittedName>
</protein>
<organism evidence="5 6">
    <name type="scientific">Cohaesibacter gelatinilyticus</name>
    <dbReference type="NCBI Taxonomy" id="372072"/>
    <lineage>
        <taxon>Bacteria</taxon>
        <taxon>Pseudomonadati</taxon>
        <taxon>Pseudomonadota</taxon>
        <taxon>Alphaproteobacteria</taxon>
        <taxon>Hyphomicrobiales</taxon>
        <taxon>Cohaesibacteraceae</taxon>
    </lineage>
</organism>
<dbReference type="Proteomes" id="UP000219439">
    <property type="component" value="Unassembled WGS sequence"/>
</dbReference>
<dbReference type="InterPro" id="IPR051010">
    <property type="entry name" value="BCAA_transport"/>
</dbReference>
<evidence type="ECO:0000256" key="2">
    <source>
        <dbReference type="ARBA" id="ARBA00022729"/>
    </source>
</evidence>
<evidence type="ECO:0000259" key="4">
    <source>
        <dbReference type="Pfam" id="PF13458"/>
    </source>
</evidence>
<dbReference type="Gene3D" id="3.40.50.2300">
    <property type="match status" value="2"/>
</dbReference>
<dbReference type="InterPro" id="IPR028081">
    <property type="entry name" value="Leu-bd"/>
</dbReference>
<keyword evidence="6" id="KW-1185">Reference proteome</keyword>
<dbReference type="GO" id="GO:0006865">
    <property type="term" value="P:amino acid transport"/>
    <property type="evidence" value="ECO:0007669"/>
    <property type="project" value="UniProtKB-KW"/>
</dbReference>
<evidence type="ECO:0000256" key="3">
    <source>
        <dbReference type="ARBA" id="ARBA00022970"/>
    </source>
</evidence>
<gene>
    <name evidence="5" type="ORF">SAMN06265368_2745</name>
</gene>
<accession>A0A285PD19</accession>
<name>A0A285PD19_9HYPH</name>
<dbReference type="InterPro" id="IPR028082">
    <property type="entry name" value="Peripla_BP_I"/>
</dbReference>
<reference evidence="5 6" key="1">
    <citation type="submission" date="2017-09" db="EMBL/GenBank/DDBJ databases">
        <authorList>
            <person name="Ehlers B."/>
            <person name="Leendertz F.H."/>
        </authorList>
    </citation>
    <scope>NUCLEOTIDE SEQUENCE [LARGE SCALE GENOMIC DNA]</scope>
    <source>
        <strain evidence="5 6">DSM 18289</strain>
    </source>
</reference>
<feature type="domain" description="Leucine-binding protein" evidence="4">
    <location>
        <begin position="38"/>
        <end position="382"/>
    </location>
</feature>
<dbReference type="RefSeq" id="WP_170956097.1">
    <property type="nucleotide sequence ID" value="NZ_OBEL01000002.1"/>
</dbReference>
<proteinExistence type="inferred from homology"/>
<dbReference type="EMBL" id="OBEL01000002">
    <property type="protein sequence ID" value="SNZ19655.1"/>
    <property type="molecule type" value="Genomic_DNA"/>
</dbReference>
<dbReference type="AlphaFoldDB" id="A0A285PD19"/>
<dbReference type="PANTHER" id="PTHR30483">
    <property type="entry name" value="LEUCINE-SPECIFIC-BINDING PROTEIN"/>
    <property type="match status" value="1"/>
</dbReference>
<sequence length="425" mass="47527">MMGSSIRRNLFAGWILVLTCVFHDASLAQAETRPASVVKVGCLYPLTGPGGLYGRDSAIAIEMAQDFLRSSTDKAYPVLDVSIEDTRSKTLRSIQIARKFIEEDKVAFLCGVVSSNIARAVSERARESETFFIGTDHASPSLISEALHPFYFRVNNGTRLSMLAGAKYIKQKYEHQNKPLKIAFIGPDYDYGYQAWEDLRAFLSSMNMELDIRGEYWSKLFETDFITYIQQLSRSDIDIVVSGHWGLDLVTFVKQANQLGLFNQTQIMNFDAGGNYEILAELGNDMPLGMVLSARHHLNWPPTKRNREFVEAFREKAGRYPSYAAQGAYTGILAIAQAVHQAGGVADKEAIRVALEGLKLNLPEDPEGFQSYMDPDSHQMMQVQAIGRTMFNNNFPPATSQLGEWSIYYPPKAWPRLDGDGSNSP</sequence>
<evidence type="ECO:0000256" key="1">
    <source>
        <dbReference type="ARBA" id="ARBA00010062"/>
    </source>
</evidence>
<dbReference type="PANTHER" id="PTHR30483:SF37">
    <property type="entry name" value="ABC TRANSPORTER SUBSTRATE-BINDING PROTEIN"/>
    <property type="match status" value="1"/>
</dbReference>
<keyword evidence="2" id="KW-0732">Signal</keyword>
<keyword evidence="3" id="KW-0029">Amino-acid transport</keyword>
<evidence type="ECO:0000313" key="6">
    <source>
        <dbReference type="Proteomes" id="UP000219439"/>
    </source>
</evidence>
<dbReference type="SUPFAM" id="SSF53822">
    <property type="entry name" value="Periplasmic binding protein-like I"/>
    <property type="match status" value="1"/>
</dbReference>